<feature type="transmembrane region" description="Helical" evidence="1">
    <location>
        <begin position="117"/>
        <end position="139"/>
    </location>
</feature>
<dbReference type="InterPro" id="IPR025461">
    <property type="entry name" value="ABA4-like"/>
</dbReference>
<sequence>MAWETLFSLTNGWAMVGWVILAFLPRKPFLLSFVLYLVVALLCLVYAVALAGLVSGQLDAGGGTPGTMDFTSLAGVMALFDSKGGAVIGWTHYLAFDLFTGLWIARDADAKGFSRIVQVPILFATLMVGPVGLLIWLVVRERRARAMAKDAKAAEAAAAKAAAKAAASA</sequence>
<evidence type="ECO:0000313" key="3">
    <source>
        <dbReference type="Proteomes" id="UP000503018"/>
    </source>
</evidence>
<dbReference type="AlphaFoldDB" id="A0A6M4B1J7"/>
<name>A0A6M4B1J7_9SPHN</name>
<dbReference type="KEGG" id="slan:GV829_13295"/>
<dbReference type="Proteomes" id="UP000503018">
    <property type="component" value="Chromosome"/>
</dbReference>
<gene>
    <name evidence="2" type="ORF">GV829_13295</name>
</gene>
<reference evidence="2 3" key="1">
    <citation type="submission" date="2020-01" db="EMBL/GenBank/DDBJ databases">
        <title>Sphingomonas sp. strain CSW-10.</title>
        <authorList>
            <person name="Chen W.-M."/>
        </authorList>
    </citation>
    <scope>NUCLEOTIDE SEQUENCE [LARGE SCALE GENOMIC DNA]</scope>
    <source>
        <strain evidence="2 3">CSW-10</strain>
    </source>
</reference>
<keyword evidence="1" id="KW-1133">Transmembrane helix</keyword>
<protein>
    <submittedName>
        <fullName evidence="2">DUF4281 domain-containing protein</fullName>
    </submittedName>
</protein>
<dbReference type="RefSeq" id="WP_169947401.1">
    <property type="nucleotide sequence ID" value="NZ_CP053015.1"/>
</dbReference>
<feature type="transmembrane region" description="Helical" evidence="1">
    <location>
        <begin position="33"/>
        <end position="54"/>
    </location>
</feature>
<evidence type="ECO:0000256" key="1">
    <source>
        <dbReference type="SAM" id="Phobius"/>
    </source>
</evidence>
<dbReference type="EMBL" id="CP053015">
    <property type="protein sequence ID" value="QJQ33291.1"/>
    <property type="molecule type" value="Genomic_DNA"/>
</dbReference>
<evidence type="ECO:0000313" key="2">
    <source>
        <dbReference type="EMBL" id="QJQ33291.1"/>
    </source>
</evidence>
<accession>A0A6M4B1J7</accession>
<keyword evidence="1" id="KW-0472">Membrane</keyword>
<keyword evidence="3" id="KW-1185">Reference proteome</keyword>
<keyword evidence="1" id="KW-0812">Transmembrane</keyword>
<organism evidence="2 3">
    <name type="scientific">Sphingomonas lacunae</name>
    <dbReference type="NCBI Taxonomy" id="2698828"/>
    <lineage>
        <taxon>Bacteria</taxon>
        <taxon>Pseudomonadati</taxon>
        <taxon>Pseudomonadota</taxon>
        <taxon>Alphaproteobacteria</taxon>
        <taxon>Sphingomonadales</taxon>
        <taxon>Sphingomonadaceae</taxon>
        <taxon>Sphingomonas</taxon>
    </lineage>
</organism>
<feature type="transmembrane region" description="Helical" evidence="1">
    <location>
        <begin position="6"/>
        <end position="24"/>
    </location>
</feature>
<dbReference type="Pfam" id="PF14108">
    <property type="entry name" value="ABA4-like"/>
    <property type="match status" value="1"/>
</dbReference>
<proteinExistence type="predicted"/>